<proteinExistence type="predicted"/>
<dbReference type="InterPro" id="IPR036772">
    <property type="entry name" value="SRCR-like_dom_sf"/>
</dbReference>
<protein>
    <recommendedName>
        <fullName evidence="4">SRCR domain-containing protein</fullName>
    </recommendedName>
</protein>
<name>A0A9Q1H0L8_HOLLE</name>
<evidence type="ECO:0000256" key="2">
    <source>
        <dbReference type="PROSITE-ProRule" id="PRU00196"/>
    </source>
</evidence>
<accession>A0A9Q1H0L8</accession>
<feature type="domain" description="SRCR" evidence="4">
    <location>
        <begin position="94"/>
        <end position="198"/>
    </location>
</feature>
<dbReference type="PANTHER" id="PTHR48071">
    <property type="entry name" value="SRCR DOMAIN-CONTAINING PROTEIN"/>
    <property type="match status" value="1"/>
</dbReference>
<comment type="caution">
    <text evidence="2">Lacks conserved residue(s) required for the propagation of feature annotation.</text>
</comment>
<keyword evidence="3" id="KW-0812">Transmembrane</keyword>
<keyword evidence="3" id="KW-0472">Membrane</keyword>
<organism evidence="5 6">
    <name type="scientific">Holothuria leucospilota</name>
    <name type="common">Black long sea cucumber</name>
    <name type="synonym">Mertensiothuria leucospilota</name>
    <dbReference type="NCBI Taxonomy" id="206669"/>
    <lineage>
        <taxon>Eukaryota</taxon>
        <taxon>Metazoa</taxon>
        <taxon>Echinodermata</taxon>
        <taxon>Eleutherozoa</taxon>
        <taxon>Echinozoa</taxon>
        <taxon>Holothuroidea</taxon>
        <taxon>Aspidochirotacea</taxon>
        <taxon>Aspidochirotida</taxon>
        <taxon>Holothuriidae</taxon>
        <taxon>Holothuria</taxon>
    </lineage>
</organism>
<dbReference type="GO" id="GO:0016020">
    <property type="term" value="C:membrane"/>
    <property type="evidence" value="ECO:0007669"/>
    <property type="project" value="InterPro"/>
</dbReference>
<dbReference type="PANTHER" id="PTHR48071:SF18">
    <property type="entry name" value="DELETED IN MALIGNANT BRAIN TUMORS 1 PROTEIN-RELATED"/>
    <property type="match status" value="1"/>
</dbReference>
<evidence type="ECO:0000313" key="5">
    <source>
        <dbReference type="EMBL" id="KAJ8030657.1"/>
    </source>
</evidence>
<feature type="transmembrane region" description="Helical" evidence="3">
    <location>
        <begin position="215"/>
        <end position="235"/>
    </location>
</feature>
<keyword evidence="3" id="KW-1133">Transmembrane helix</keyword>
<evidence type="ECO:0000313" key="6">
    <source>
        <dbReference type="Proteomes" id="UP001152320"/>
    </source>
</evidence>
<dbReference type="InterPro" id="IPR001190">
    <property type="entry name" value="SRCR"/>
</dbReference>
<dbReference type="Pfam" id="PF00530">
    <property type="entry name" value="SRCR"/>
    <property type="match status" value="1"/>
</dbReference>
<dbReference type="SUPFAM" id="SSF56487">
    <property type="entry name" value="SRCR-like"/>
    <property type="match status" value="2"/>
</dbReference>
<dbReference type="PROSITE" id="PS50287">
    <property type="entry name" value="SRCR_2"/>
    <property type="match status" value="1"/>
</dbReference>
<keyword evidence="1 2" id="KW-1015">Disulfide bond</keyword>
<dbReference type="EMBL" id="JAIZAY010000013">
    <property type="protein sequence ID" value="KAJ8030657.1"/>
    <property type="molecule type" value="Genomic_DNA"/>
</dbReference>
<evidence type="ECO:0000256" key="3">
    <source>
        <dbReference type="SAM" id="Phobius"/>
    </source>
</evidence>
<dbReference type="AlphaFoldDB" id="A0A9Q1H0L8"/>
<reference evidence="5" key="1">
    <citation type="submission" date="2021-10" db="EMBL/GenBank/DDBJ databases">
        <title>Tropical sea cucumber genome reveals ecological adaptation and Cuvierian tubules defense mechanism.</title>
        <authorList>
            <person name="Chen T."/>
        </authorList>
    </citation>
    <scope>NUCLEOTIDE SEQUENCE</scope>
    <source>
        <strain evidence="5">Nanhai2018</strain>
        <tissue evidence="5">Muscle</tissue>
    </source>
</reference>
<evidence type="ECO:0000259" key="4">
    <source>
        <dbReference type="PROSITE" id="PS50287"/>
    </source>
</evidence>
<feature type="disulfide bond" evidence="2">
    <location>
        <begin position="163"/>
        <end position="173"/>
    </location>
</feature>
<evidence type="ECO:0000256" key="1">
    <source>
        <dbReference type="ARBA" id="ARBA00023157"/>
    </source>
</evidence>
<keyword evidence="6" id="KW-1185">Reference proteome</keyword>
<sequence>MNVVCRQLRLGPPKWIDSDVDWLGVPGNLKEYRWDNPRLTSNKRNLSYYKVMCTGKESSLADCDFKNCHYHNLYYTKPYIQSQCFTGQTKENLVELVRRNRYRDDEGTLVTFVKGTWGPICTRFQNLSRVFCPTIGQKEKFSNATKNVQTYIYDDPVAYVHKCKGNEHSISMCDMDTTVTANEDITCDRLSFAYVECKRVYPPLPPKPPEGPDHVLISILGVVLLLIMCTSAICYKKGTRVRRRFDDDEYDSQIRDPNMTADEARLRYIQSIF</sequence>
<comment type="caution">
    <text evidence="5">The sequence shown here is derived from an EMBL/GenBank/DDBJ whole genome shotgun (WGS) entry which is preliminary data.</text>
</comment>
<dbReference type="Proteomes" id="UP001152320">
    <property type="component" value="Chromosome 13"/>
</dbReference>
<dbReference type="Gene3D" id="3.10.250.10">
    <property type="entry name" value="SRCR-like domain"/>
    <property type="match status" value="2"/>
</dbReference>
<gene>
    <name evidence="5" type="ORF">HOLleu_27127</name>
</gene>